<evidence type="ECO:0000313" key="4">
    <source>
        <dbReference type="Proteomes" id="UP001303115"/>
    </source>
</evidence>
<feature type="compositionally biased region" description="Basic and acidic residues" evidence="1">
    <location>
        <begin position="324"/>
        <end position="336"/>
    </location>
</feature>
<feature type="compositionally biased region" description="Polar residues" evidence="1">
    <location>
        <begin position="208"/>
        <end position="219"/>
    </location>
</feature>
<keyword evidence="2" id="KW-0472">Membrane</keyword>
<dbReference type="AlphaFoldDB" id="A0AAN6PBA5"/>
<evidence type="ECO:0000256" key="2">
    <source>
        <dbReference type="SAM" id="Phobius"/>
    </source>
</evidence>
<keyword evidence="2" id="KW-0812">Transmembrane</keyword>
<evidence type="ECO:0000256" key="1">
    <source>
        <dbReference type="SAM" id="MobiDB-lite"/>
    </source>
</evidence>
<feature type="region of interest" description="Disordered" evidence="1">
    <location>
        <begin position="207"/>
        <end position="260"/>
    </location>
</feature>
<accession>A0AAN6PBA5</accession>
<organism evidence="3 4">
    <name type="scientific">Parachaetomium inaequale</name>
    <dbReference type="NCBI Taxonomy" id="2588326"/>
    <lineage>
        <taxon>Eukaryota</taxon>
        <taxon>Fungi</taxon>
        <taxon>Dikarya</taxon>
        <taxon>Ascomycota</taxon>
        <taxon>Pezizomycotina</taxon>
        <taxon>Sordariomycetes</taxon>
        <taxon>Sordariomycetidae</taxon>
        <taxon>Sordariales</taxon>
        <taxon>Chaetomiaceae</taxon>
        <taxon>Parachaetomium</taxon>
    </lineage>
</organism>
<sequence length="364" mass="37033">MATGMVGTFLGPLTEAAWSMPASCTVHVVNCPTCTEGFRAQQCVGGHAKDTTDCWPPVPSRVASPEHPFLGWGYYSPGTACPTGYTAACTAQHDARSEWPVEFTLVPGETAIGCCPEGFQCGNQLGNTCVAYARTDNPIVVPTGVCSGGSLVSVAQATLPVVITTTVTETGAANGAGPSVATRTQTPDFMLVAPMFQLNYRASDLEPASSTSASGSQLAVSKPAATTAPPAASTGADPGANDLNSPAASSPSASGQGGMSSGAVAGVGVGAALGGVLLAALVGWLWWAHVRKPGQNEKAAHPLPPGADSWAGGSDYHAAELETKHDMRPELEDRRGIPPRWPAQASPVELSSASGTEWSHAHNG</sequence>
<dbReference type="Proteomes" id="UP001303115">
    <property type="component" value="Unassembled WGS sequence"/>
</dbReference>
<keyword evidence="2" id="KW-1133">Transmembrane helix</keyword>
<feature type="region of interest" description="Disordered" evidence="1">
    <location>
        <begin position="324"/>
        <end position="364"/>
    </location>
</feature>
<evidence type="ECO:0000313" key="3">
    <source>
        <dbReference type="EMBL" id="KAK4034207.1"/>
    </source>
</evidence>
<feature type="compositionally biased region" description="Low complexity" evidence="1">
    <location>
        <begin position="223"/>
        <end position="240"/>
    </location>
</feature>
<name>A0AAN6PBA5_9PEZI</name>
<feature type="transmembrane region" description="Helical" evidence="2">
    <location>
        <begin position="263"/>
        <end position="288"/>
    </location>
</feature>
<gene>
    <name evidence="3" type="ORF">C8A01DRAFT_18953</name>
</gene>
<reference evidence="4" key="1">
    <citation type="journal article" date="2023" name="Mol. Phylogenet. Evol.">
        <title>Genome-scale phylogeny and comparative genomics of the fungal order Sordariales.</title>
        <authorList>
            <person name="Hensen N."/>
            <person name="Bonometti L."/>
            <person name="Westerberg I."/>
            <person name="Brannstrom I.O."/>
            <person name="Guillou S."/>
            <person name="Cros-Aarteil S."/>
            <person name="Calhoun S."/>
            <person name="Haridas S."/>
            <person name="Kuo A."/>
            <person name="Mondo S."/>
            <person name="Pangilinan J."/>
            <person name="Riley R."/>
            <person name="LaButti K."/>
            <person name="Andreopoulos B."/>
            <person name="Lipzen A."/>
            <person name="Chen C."/>
            <person name="Yan M."/>
            <person name="Daum C."/>
            <person name="Ng V."/>
            <person name="Clum A."/>
            <person name="Steindorff A."/>
            <person name="Ohm R.A."/>
            <person name="Martin F."/>
            <person name="Silar P."/>
            <person name="Natvig D.O."/>
            <person name="Lalanne C."/>
            <person name="Gautier V."/>
            <person name="Ament-Velasquez S.L."/>
            <person name="Kruys A."/>
            <person name="Hutchinson M.I."/>
            <person name="Powell A.J."/>
            <person name="Barry K."/>
            <person name="Miller A.N."/>
            <person name="Grigoriev I.V."/>
            <person name="Debuchy R."/>
            <person name="Gladieux P."/>
            <person name="Hiltunen Thoren M."/>
            <person name="Johannesson H."/>
        </authorList>
    </citation>
    <scope>NUCLEOTIDE SEQUENCE [LARGE SCALE GENOMIC DNA]</scope>
    <source>
        <strain evidence="4">CBS 284.82</strain>
    </source>
</reference>
<protein>
    <submittedName>
        <fullName evidence="3">Uncharacterized protein</fullName>
    </submittedName>
</protein>
<keyword evidence="4" id="KW-1185">Reference proteome</keyword>
<dbReference type="EMBL" id="MU854490">
    <property type="protein sequence ID" value="KAK4034207.1"/>
    <property type="molecule type" value="Genomic_DNA"/>
</dbReference>
<comment type="caution">
    <text evidence="3">The sequence shown here is derived from an EMBL/GenBank/DDBJ whole genome shotgun (WGS) entry which is preliminary data.</text>
</comment>
<proteinExistence type="predicted"/>